<keyword evidence="3 5" id="KW-1133">Transmembrane helix</keyword>
<accession>A0ABU3E9C5</accession>
<feature type="transmembrane region" description="Helical" evidence="5">
    <location>
        <begin position="273"/>
        <end position="293"/>
    </location>
</feature>
<feature type="transmembrane region" description="Helical" evidence="5">
    <location>
        <begin position="163"/>
        <end position="181"/>
    </location>
</feature>
<dbReference type="PANTHER" id="PTHR23514:SF13">
    <property type="entry name" value="INNER MEMBRANE PROTEIN YBJJ"/>
    <property type="match status" value="1"/>
</dbReference>
<keyword evidence="4 5" id="KW-0472">Membrane</keyword>
<protein>
    <submittedName>
        <fullName evidence="7">MFS transporter</fullName>
    </submittedName>
</protein>
<gene>
    <name evidence="7" type="ORF">RM190_02735</name>
</gene>
<evidence type="ECO:0000256" key="1">
    <source>
        <dbReference type="ARBA" id="ARBA00004141"/>
    </source>
</evidence>
<feature type="transmembrane region" description="Helical" evidence="5">
    <location>
        <begin position="211"/>
        <end position="228"/>
    </location>
</feature>
<dbReference type="InterPro" id="IPR020846">
    <property type="entry name" value="MFS_dom"/>
</dbReference>
<dbReference type="InterPro" id="IPR011701">
    <property type="entry name" value="MFS"/>
</dbReference>
<comment type="caution">
    <text evidence="7">The sequence shown here is derived from an EMBL/GenBank/DDBJ whole genome shotgun (WGS) entry which is preliminary data.</text>
</comment>
<feature type="transmembrane region" description="Helical" evidence="5">
    <location>
        <begin position="332"/>
        <end position="353"/>
    </location>
</feature>
<dbReference type="Gene3D" id="1.20.1250.20">
    <property type="entry name" value="MFS general substrate transporter like domains"/>
    <property type="match status" value="2"/>
</dbReference>
<feature type="transmembrane region" description="Helical" evidence="5">
    <location>
        <begin position="12"/>
        <end position="29"/>
    </location>
</feature>
<sequence length="388" mass="39336">MDRDLRRRTRALFVYFFIPGLALASWVTRTPEIRDAIGASVAQMGLVLFGMSIGSMCGILLAGRIVAALDTRTTALMGLCLILSSMVTVAVGVILGSQIMAACGLALFGLGMGGAEIAVNLEGAGVEALRKKPVLHTLHGCFSLGTLCGALIGLALVSLGVPVALHLAAIAVLVAGLIIAFRNDIPSGNGLSSGGNHATIADARIWGDPRVLLIGLIVFAMALAEGAANDWLPILMVDEHGFSVASGSLIFLAFTAAMTAGRFGGGIFIQRFGAARVIRGCAILAGLGVAYVVFGTNPWLAGVAVLMWGLGTSLGFPLALSAAGAGGGADSAARVQAVAIVGYLAMLVGPPSLGFIGEHYGLRNALLVVTALIVGASIAAPAVRPRAA</sequence>
<feature type="transmembrane region" description="Helical" evidence="5">
    <location>
        <begin position="299"/>
        <end position="320"/>
    </location>
</feature>
<dbReference type="Proteomes" id="UP001251085">
    <property type="component" value="Unassembled WGS sequence"/>
</dbReference>
<dbReference type="EMBL" id="JAVRQI010000002">
    <property type="protein sequence ID" value="MDT1060756.1"/>
    <property type="molecule type" value="Genomic_DNA"/>
</dbReference>
<evidence type="ECO:0000313" key="8">
    <source>
        <dbReference type="Proteomes" id="UP001251085"/>
    </source>
</evidence>
<evidence type="ECO:0000313" key="7">
    <source>
        <dbReference type="EMBL" id="MDT1060756.1"/>
    </source>
</evidence>
<comment type="subcellular location">
    <subcellularLocation>
        <location evidence="1">Membrane</location>
        <topology evidence="1">Multi-pass membrane protein</topology>
    </subcellularLocation>
</comment>
<keyword evidence="8" id="KW-1185">Reference proteome</keyword>
<dbReference type="CDD" id="cd17393">
    <property type="entry name" value="MFS_MosC_like"/>
    <property type="match status" value="1"/>
</dbReference>
<reference evidence="8" key="1">
    <citation type="submission" date="2023-07" db="EMBL/GenBank/DDBJ databases">
        <title>Characterization of two Paracoccaceae strains isolated from Phycosphere and proposal of Xinfangfangia lacusdiani sp. nov.</title>
        <authorList>
            <person name="Deng Y."/>
            <person name="Zhang Y.Q."/>
        </authorList>
    </citation>
    <scope>NUCLEOTIDE SEQUENCE [LARGE SCALE GENOMIC DNA]</scope>
    <source>
        <strain evidence="8">CPCC 101403</strain>
    </source>
</reference>
<evidence type="ECO:0000256" key="4">
    <source>
        <dbReference type="ARBA" id="ARBA00023136"/>
    </source>
</evidence>
<feature type="transmembrane region" description="Helical" evidence="5">
    <location>
        <begin position="74"/>
        <end position="93"/>
    </location>
</feature>
<evidence type="ECO:0000259" key="6">
    <source>
        <dbReference type="PROSITE" id="PS50850"/>
    </source>
</evidence>
<evidence type="ECO:0000256" key="3">
    <source>
        <dbReference type="ARBA" id="ARBA00022989"/>
    </source>
</evidence>
<feature type="transmembrane region" description="Helical" evidence="5">
    <location>
        <begin position="99"/>
        <end position="121"/>
    </location>
</feature>
<dbReference type="PANTHER" id="PTHR23514">
    <property type="entry name" value="BYPASS OF STOP CODON PROTEIN 6"/>
    <property type="match status" value="1"/>
</dbReference>
<dbReference type="InterPro" id="IPR051788">
    <property type="entry name" value="MFS_Transporter"/>
</dbReference>
<evidence type="ECO:0000256" key="5">
    <source>
        <dbReference type="SAM" id="Phobius"/>
    </source>
</evidence>
<organism evidence="7 8">
    <name type="scientific">Paracoccus broussonetiae</name>
    <dbReference type="NCBI Taxonomy" id="3075834"/>
    <lineage>
        <taxon>Bacteria</taxon>
        <taxon>Pseudomonadati</taxon>
        <taxon>Pseudomonadota</taxon>
        <taxon>Alphaproteobacteria</taxon>
        <taxon>Rhodobacterales</taxon>
        <taxon>Paracoccaceae</taxon>
        <taxon>Paracoccus</taxon>
    </lineage>
</organism>
<feature type="domain" description="Major facilitator superfamily (MFS) profile" evidence="6">
    <location>
        <begin position="8"/>
        <end position="388"/>
    </location>
</feature>
<feature type="transmembrane region" description="Helical" evidence="5">
    <location>
        <begin position="240"/>
        <end position="261"/>
    </location>
</feature>
<dbReference type="PROSITE" id="PS50850">
    <property type="entry name" value="MFS"/>
    <property type="match status" value="1"/>
</dbReference>
<dbReference type="RefSeq" id="WP_311757862.1">
    <property type="nucleotide sequence ID" value="NZ_JAVRQI010000002.1"/>
</dbReference>
<dbReference type="Pfam" id="PF07690">
    <property type="entry name" value="MFS_1"/>
    <property type="match status" value="1"/>
</dbReference>
<feature type="transmembrane region" description="Helical" evidence="5">
    <location>
        <begin position="133"/>
        <end position="157"/>
    </location>
</feature>
<keyword evidence="2 5" id="KW-0812">Transmembrane</keyword>
<dbReference type="InterPro" id="IPR036259">
    <property type="entry name" value="MFS_trans_sf"/>
</dbReference>
<feature type="transmembrane region" description="Helical" evidence="5">
    <location>
        <begin position="41"/>
        <end position="62"/>
    </location>
</feature>
<feature type="transmembrane region" description="Helical" evidence="5">
    <location>
        <begin position="365"/>
        <end position="383"/>
    </location>
</feature>
<dbReference type="SUPFAM" id="SSF103473">
    <property type="entry name" value="MFS general substrate transporter"/>
    <property type="match status" value="1"/>
</dbReference>
<evidence type="ECO:0000256" key="2">
    <source>
        <dbReference type="ARBA" id="ARBA00022692"/>
    </source>
</evidence>
<name>A0ABU3E9C5_9RHOB</name>
<proteinExistence type="predicted"/>